<evidence type="ECO:0000256" key="1">
    <source>
        <dbReference type="SAM" id="MobiDB-lite"/>
    </source>
</evidence>
<name>A0A7S0WG76_9CHLO</name>
<feature type="region of interest" description="Disordered" evidence="1">
    <location>
        <begin position="235"/>
        <end position="355"/>
    </location>
</feature>
<keyword evidence="2" id="KW-1133">Transmembrane helix</keyword>
<organism evidence="3">
    <name type="scientific">Chlamydomonas leiostraca</name>
    <dbReference type="NCBI Taxonomy" id="1034604"/>
    <lineage>
        <taxon>Eukaryota</taxon>
        <taxon>Viridiplantae</taxon>
        <taxon>Chlorophyta</taxon>
        <taxon>core chlorophytes</taxon>
        <taxon>Chlorophyceae</taxon>
        <taxon>CS clade</taxon>
        <taxon>Chlamydomonadales</taxon>
        <taxon>Chlamydomonadaceae</taxon>
        <taxon>Chlamydomonas</taxon>
    </lineage>
</organism>
<feature type="region of interest" description="Disordered" evidence="1">
    <location>
        <begin position="56"/>
        <end position="84"/>
    </location>
</feature>
<sequence length="355" mass="37239">MPRLRTYLQRHPSRWVDALETGVSALCSLQSLCALAASCWALSNVLEQDGLPDSTPVWSQMDSMSPHAGIGKHDAGPSPSPAPSPEQHMWMNWFMLAAGLATSAVSGIGIAAARRQSMLLLNVHLLSQGSLLAAQVFAVVTFVVQVQESKPQPQLASIADTARPSVLLASEDALSDASATPHATVAALHASTILSSMPAPVTIHKMVGIAGLVLQVLTLSVGCLLQSAYSQAEEAAEDEAEEAGGEGWGPSSRQPLLSGGPPPPPPTRGRRQQREATVQPGAGATDEESGEQWRQRMQAQYGLDAGLLAQDMRGGGGSTAPQLTPAPAAAQRRRRRTVPEEAEEGDEGGSRCSLM</sequence>
<keyword evidence="2" id="KW-0472">Membrane</keyword>
<accession>A0A7S0WG76</accession>
<feature type="compositionally biased region" description="Low complexity" evidence="1">
    <location>
        <begin position="319"/>
        <end position="330"/>
    </location>
</feature>
<protein>
    <submittedName>
        <fullName evidence="3">Uncharacterized protein</fullName>
    </submittedName>
</protein>
<proteinExistence type="predicted"/>
<dbReference type="EMBL" id="HBFB01003448">
    <property type="protein sequence ID" value="CAD8666160.1"/>
    <property type="molecule type" value="Transcribed_RNA"/>
</dbReference>
<feature type="compositionally biased region" description="Low complexity" evidence="1">
    <location>
        <begin position="249"/>
        <end position="259"/>
    </location>
</feature>
<feature type="compositionally biased region" description="Acidic residues" evidence="1">
    <location>
        <begin position="235"/>
        <end position="244"/>
    </location>
</feature>
<feature type="transmembrane region" description="Helical" evidence="2">
    <location>
        <begin position="90"/>
        <end position="113"/>
    </location>
</feature>
<keyword evidence="2" id="KW-0812">Transmembrane</keyword>
<dbReference type="AlphaFoldDB" id="A0A7S0WG76"/>
<evidence type="ECO:0000313" key="3">
    <source>
        <dbReference type="EMBL" id="CAD8666160.1"/>
    </source>
</evidence>
<evidence type="ECO:0000256" key="2">
    <source>
        <dbReference type="SAM" id="Phobius"/>
    </source>
</evidence>
<reference evidence="3" key="1">
    <citation type="submission" date="2021-01" db="EMBL/GenBank/DDBJ databases">
        <authorList>
            <person name="Corre E."/>
            <person name="Pelletier E."/>
            <person name="Niang G."/>
            <person name="Scheremetjew M."/>
            <person name="Finn R."/>
            <person name="Kale V."/>
            <person name="Holt S."/>
            <person name="Cochrane G."/>
            <person name="Meng A."/>
            <person name="Brown T."/>
            <person name="Cohen L."/>
        </authorList>
    </citation>
    <scope>NUCLEOTIDE SEQUENCE</scope>
    <source>
        <strain evidence="3">SAG 11-49</strain>
    </source>
</reference>
<gene>
    <name evidence="3" type="ORF">CLEI1391_LOCUS1798</name>
</gene>